<evidence type="ECO:0000313" key="1">
    <source>
        <dbReference type="EMBL" id="AEL70269.1"/>
    </source>
</evidence>
<protein>
    <submittedName>
        <fullName evidence="1">Uncharacterized protein</fullName>
    </submittedName>
</protein>
<reference evidence="1 2" key="1">
    <citation type="journal article" date="2011" name="J. Bacteriol.">
        <title>Whole-genome sequences of two Borrelia afzelii and two Borrelia garinii Lyme disease agent isolates.</title>
        <authorList>
            <person name="Casjens S.R."/>
            <person name="Mongodin E.F."/>
            <person name="Qiu W.-G."/>
            <person name="Dunn J.J."/>
            <person name="Luft B.J."/>
            <person name="Fraser-Liggett C.M."/>
            <person name="Schutzer S.E."/>
        </authorList>
    </citation>
    <scope>NUCLEOTIDE SEQUENCE [LARGE SCALE GENOMIC DNA]</scope>
    <source>
        <strain evidence="1 2">PKo</strain>
    </source>
</reference>
<dbReference type="HOGENOM" id="CLU_073262_0_0_12"/>
<dbReference type="RefSeq" id="WP_014486201.1">
    <property type="nucleotide sequence ID" value="NC_017227.1"/>
</dbReference>
<proteinExistence type="predicted"/>
<geneLocation type="plasmid" evidence="1 2">
    <name>cp32-5</name>
</geneLocation>
<name>G0IT15_BORAP</name>
<dbReference type="EMBL" id="CP002939">
    <property type="protein sequence ID" value="AEL70269.1"/>
    <property type="molecule type" value="Genomic_DNA"/>
</dbReference>
<accession>G0IT15</accession>
<keyword evidence="2" id="KW-1185">Reference proteome</keyword>
<organism evidence="1 2">
    <name type="scientific">Borreliella afzelii (strain PKo)</name>
    <name type="common">Borrelia afzelii</name>
    <dbReference type="NCBI Taxonomy" id="390236"/>
    <lineage>
        <taxon>Bacteria</taxon>
        <taxon>Pseudomonadati</taxon>
        <taxon>Spirochaetota</taxon>
        <taxon>Spirochaetia</taxon>
        <taxon>Spirochaetales</taxon>
        <taxon>Borreliaceae</taxon>
        <taxon>Borreliella</taxon>
    </lineage>
</organism>
<dbReference type="Proteomes" id="UP000005216">
    <property type="component" value="Plasmid cp32-5"/>
</dbReference>
<dbReference type="InterPro" id="IPR007800">
    <property type="entry name" value="DUF693"/>
</dbReference>
<keyword evidence="1" id="KW-0614">Plasmid</keyword>
<evidence type="ECO:0000313" key="2">
    <source>
        <dbReference type="Proteomes" id="UP000005216"/>
    </source>
</evidence>
<dbReference type="PATRIC" id="fig|390236.22.peg.1041"/>
<dbReference type="KEGG" id="bafz:BafPKo_V0017"/>
<dbReference type="Pfam" id="PF05113">
    <property type="entry name" value="DUF693"/>
    <property type="match status" value="1"/>
</dbReference>
<sequence>MLVNHDFKTVLLSYDFKIEFYDVDVDKSEKSIDGTPFPKEIPKIIINTQDGIHVDISIFNRLSSDLNTVSSKQAKIVLWNLPLDFTDHIKFGDIVKIYYKKFAYEKKFDFIMAGTLEHPMSTDYPGGDFSVELEVKLLTNSNFFNRKLTNKDGKVGKNFKGMTVQDAIESVFPNRNIIRMDDKDKLKVIGKNFYASTPKEFIAKIIEGKYVHNIITDVGYHDYEIECNFIFTNYNQKGKDTHYEALEDYGLEFIPQQEVDIEPEFKTRRIYWNAKIFYTHKLRVGDKVSFIDGLGNIIKNTISETSAGLSNTGDCSLTLKLYDASNFAPMR</sequence>
<dbReference type="AlphaFoldDB" id="G0IT15"/>
<gene>
    <name evidence="1" type="ordered locus">BafPKo_V0017</name>
</gene>